<organism evidence="1 2">
    <name type="scientific">Caballeronia sordidicola</name>
    <name type="common">Burkholderia sordidicola</name>
    <dbReference type="NCBI Taxonomy" id="196367"/>
    <lineage>
        <taxon>Bacteria</taxon>
        <taxon>Pseudomonadati</taxon>
        <taxon>Pseudomonadota</taxon>
        <taxon>Betaproteobacteria</taxon>
        <taxon>Burkholderiales</taxon>
        <taxon>Burkholderiaceae</taxon>
        <taxon>Caballeronia</taxon>
    </lineage>
</organism>
<evidence type="ECO:0000313" key="2">
    <source>
        <dbReference type="Proteomes" id="UP000195221"/>
    </source>
</evidence>
<comment type="caution">
    <text evidence="1">The sequence shown here is derived from an EMBL/GenBank/DDBJ whole genome shotgun (WGS) entry which is preliminary data.</text>
</comment>
<dbReference type="RefSeq" id="WP_075359770.1">
    <property type="nucleotide sequence ID" value="NZ_NBTZ01000174.1"/>
</dbReference>
<protein>
    <submittedName>
        <fullName evidence="1">Uncharacterized protein</fullName>
    </submittedName>
</protein>
<name>A0A242M4E6_CABSO</name>
<sequence>MFRVGRLGESVDCISASTRAFRAEVEKTLDETRPDSASTKAPVSAFVAAYRDLTDALEAVKAGRHVEGPALDVLTGIMANLREQYAAGVDGLRDSVGQLSEGSTVFAEFSAAALDKIDRLDQFYQEVYAPSSDSPNAAQRLRQRAHVDLIDCAAHLLRLGLIGRVTAHICPANAFQELGECHASALLNSA</sequence>
<reference evidence="1 2" key="1">
    <citation type="submission" date="2017-03" db="EMBL/GenBank/DDBJ databases">
        <title>Genome analysis of strain PAMC 26577.</title>
        <authorList>
            <person name="Oh H.-M."/>
            <person name="Yang J.-A."/>
        </authorList>
    </citation>
    <scope>NUCLEOTIDE SEQUENCE [LARGE SCALE GENOMIC DNA]</scope>
    <source>
        <strain evidence="1 2">PAMC 26577</strain>
    </source>
</reference>
<dbReference type="AlphaFoldDB" id="A0A242M4E6"/>
<proteinExistence type="predicted"/>
<dbReference type="EMBL" id="NBTZ01000174">
    <property type="protein sequence ID" value="OTP65706.1"/>
    <property type="molecule type" value="Genomic_DNA"/>
</dbReference>
<accession>A0A242M4E6</accession>
<gene>
    <name evidence="1" type="ORF">PAMC26577_38925</name>
</gene>
<dbReference type="Proteomes" id="UP000195221">
    <property type="component" value="Unassembled WGS sequence"/>
</dbReference>
<evidence type="ECO:0000313" key="1">
    <source>
        <dbReference type="EMBL" id="OTP65706.1"/>
    </source>
</evidence>